<dbReference type="AlphaFoldDB" id="A0A380FB93"/>
<organism evidence="2 3">
    <name type="scientific">Staphylococcus gallinarum</name>
    <dbReference type="NCBI Taxonomy" id="1293"/>
    <lineage>
        <taxon>Bacteria</taxon>
        <taxon>Bacillati</taxon>
        <taxon>Bacillota</taxon>
        <taxon>Bacilli</taxon>
        <taxon>Bacillales</taxon>
        <taxon>Staphylococcaceae</taxon>
        <taxon>Staphylococcus</taxon>
    </lineage>
</organism>
<evidence type="ECO:0000313" key="2">
    <source>
        <dbReference type="EMBL" id="SUM30763.1"/>
    </source>
</evidence>
<feature type="region of interest" description="Disordered" evidence="1">
    <location>
        <begin position="1"/>
        <end position="30"/>
    </location>
</feature>
<reference evidence="2 3" key="1">
    <citation type="submission" date="2018-06" db="EMBL/GenBank/DDBJ databases">
        <authorList>
            <consortium name="Pathogen Informatics"/>
            <person name="Doyle S."/>
        </authorList>
    </citation>
    <scope>NUCLEOTIDE SEQUENCE [LARGE SCALE GENOMIC DNA]</scope>
    <source>
        <strain evidence="2 3">NCTC12195</strain>
    </source>
</reference>
<proteinExistence type="predicted"/>
<sequence length="30" mass="3312">MNNGEKKMENALRWGMIGGGRTSQVGYKTP</sequence>
<protein>
    <submittedName>
        <fullName evidence="2">Uncharacterized protein</fullName>
    </submittedName>
</protein>
<feature type="compositionally biased region" description="Basic and acidic residues" evidence="1">
    <location>
        <begin position="1"/>
        <end position="10"/>
    </location>
</feature>
<accession>A0A380FB93</accession>
<dbReference type="Proteomes" id="UP000255277">
    <property type="component" value="Unassembled WGS sequence"/>
</dbReference>
<gene>
    <name evidence="2" type="ORF">NCTC12195_00163</name>
</gene>
<dbReference type="EMBL" id="UHDK01000001">
    <property type="protein sequence ID" value="SUM30763.1"/>
    <property type="molecule type" value="Genomic_DNA"/>
</dbReference>
<evidence type="ECO:0000256" key="1">
    <source>
        <dbReference type="SAM" id="MobiDB-lite"/>
    </source>
</evidence>
<evidence type="ECO:0000313" key="3">
    <source>
        <dbReference type="Proteomes" id="UP000255277"/>
    </source>
</evidence>
<name>A0A380FB93_STAGA</name>